<comment type="caution">
    <text evidence="1">The sequence shown here is derived from an EMBL/GenBank/DDBJ whole genome shotgun (WGS) entry which is preliminary data.</text>
</comment>
<organism evidence="1 2">
    <name type="scientific">Meloidogyne enterolobii</name>
    <name type="common">Root-knot nematode worm</name>
    <name type="synonym">Meloidogyne mayaguensis</name>
    <dbReference type="NCBI Taxonomy" id="390850"/>
    <lineage>
        <taxon>Eukaryota</taxon>
        <taxon>Metazoa</taxon>
        <taxon>Ecdysozoa</taxon>
        <taxon>Nematoda</taxon>
        <taxon>Chromadorea</taxon>
        <taxon>Rhabditida</taxon>
        <taxon>Tylenchina</taxon>
        <taxon>Tylenchomorpha</taxon>
        <taxon>Tylenchoidea</taxon>
        <taxon>Meloidogynidae</taxon>
        <taxon>Meloidogyninae</taxon>
        <taxon>Meloidogyne</taxon>
    </lineage>
</organism>
<gene>
    <name evidence="1" type="ORF">MENTE1834_LOCUS14734</name>
</gene>
<evidence type="ECO:0000313" key="2">
    <source>
        <dbReference type="Proteomes" id="UP001497535"/>
    </source>
</evidence>
<name>A0ACB0YNS9_MELEN</name>
<sequence length="115" mass="13348">MNILFFIFLFLITKFNLINTIPRTKINDLVISKEINELIEEEEKEGGNNLKKELKTNNLFGNSSTNSFVVIRVIPLNDAHLKLLEQLEINGADMEVIFKKRREEDYCVYKEGIGN</sequence>
<evidence type="ECO:0000313" key="1">
    <source>
        <dbReference type="EMBL" id="CAK5055799.1"/>
    </source>
</evidence>
<reference evidence="1" key="1">
    <citation type="submission" date="2023-11" db="EMBL/GenBank/DDBJ databases">
        <authorList>
            <person name="Poullet M."/>
        </authorList>
    </citation>
    <scope>NUCLEOTIDE SEQUENCE</scope>
    <source>
        <strain evidence="1">E1834</strain>
    </source>
</reference>
<accession>A0ACB0YNS9</accession>
<dbReference type="Proteomes" id="UP001497535">
    <property type="component" value="Unassembled WGS sequence"/>
</dbReference>
<protein>
    <submittedName>
        <fullName evidence="1">Uncharacterized protein</fullName>
    </submittedName>
</protein>
<proteinExistence type="predicted"/>
<dbReference type="EMBL" id="CAVMJV010000016">
    <property type="protein sequence ID" value="CAK5055799.1"/>
    <property type="molecule type" value="Genomic_DNA"/>
</dbReference>
<keyword evidence="2" id="KW-1185">Reference proteome</keyword>